<dbReference type="RefSeq" id="WP_166411249.1">
    <property type="nucleotide sequence ID" value="NZ_CP049869.1"/>
</dbReference>
<organism evidence="1 2">
    <name type="scientific">Sphingomonas piscis</name>
    <dbReference type="NCBI Taxonomy" id="2714943"/>
    <lineage>
        <taxon>Bacteria</taxon>
        <taxon>Pseudomonadati</taxon>
        <taxon>Pseudomonadota</taxon>
        <taxon>Alphaproteobacteria</taxon>
        <taxon>Sphingomonadales</taxon>
        <taxon>Sphingomonadaceae</taxon>
        <taxon>Sphingomonas</taxon>
    </lineage>
</organism>
<gene>
    <name evidence="1" type="ORF">G7077_08085</name>
</gene>
<name>A0A6G7YQ48_9SPHN</name>
<evidence type="ECO:0000313" key="1">
    <source>
        <dbReference type="EMBL" id="QIK78859.1"/>
    </source>
</evidence>
<dbReference type="Proteomes" id="UP000503222">
    <property type="component" value="Chromosome"/>
</dbReference>
<proteinExistence type="predicted"/>
<evidence type="ECO:0000313" key="2">
    <source>
        <dbReference type="Proteomes" id="UP000503222"/>
    </source>
</evidence>
<dbReference type="EMBL" id="CP049869">
    <property type="protein sequence ID" value="QIK78859.1"/>
    <property type="molecule type" value="Genomic_DNA"/>
</dbReference>
<dbReference type="AlphaFoldDB" id="A0A6G7YQ48"/>
<accession>A0A6G7YQ48</accession>
<dbReference type="KEGG" id="spii:G7077_08085"/>
<protein>
    <submittedName>
        <fullName evidence="1">Uncharacterized protein</fullName>
    </submittedName>
</protein>
<sequence>MGSAISGHLAEALQYLKAALTLLDAHDAPAHIGAHVDLGICHLKEHLETESVLLDGTDWSSRTSLPLRN</sequence>
<keyword evidence="2" id="KW-1185">Reference proteome</keyword>
<reference evidence="1 2" key="1">
    <citation type="submission" date="2020-03" db="EMBL/GenBank/DDBJ databases">
        <title>Sphingomonas sp. nov., isolated from fish.</title>
        <authorList>
            <person name="Hyun D.-W."/>
            <person name="Bae J.-W."/>
        </authorList>
    </citation>
    <scope>NUCLEOTIDE SEQUENCE [LARGE SCALE GENOMIC DNA]</scope>
    <source>
        <strain evidence="1 2">HDW15B</strain>
    </source>
</reference>